<dbReference type="InterPro" id="IPR027479">
    <property type="entry name" value="S-Me-THD_N_sf"/>
</dbReference>
<dbReference type="Proteomes" id="UP000054477">
    <property type="component" value="Unassembled WGS sequence"/>
</dbReference>
<dbReference type="InterPro" id="IPR045079">
    <property type="entry name" value="Oxoprolinase-like"/>
</dbReference>
<feature type="domain" description="Hydantoinase/oxoprolinase N-terminal" evidence="2">
    <location>
        <begin position="12"/>
        <end position="195"/>
    </location>
</feature>
<dbReference type="SUPFAM" id="SSF160991">
    <property type="entry name" value="CV3147-like"/>
    <property type="match status" value="1"/>
</dbReference>
<proteinExistence type="predicted"/>
<dbReference type="Gene3D" id="3.40.1610.10">
    <property type="entry name" value="CV3147-like domain"/>
    <property type="match status" value="1"/>
</dbReference>
<dbReference type="Pfam" id="PF01968">
    <property type="entry name" value="Hydantoinase_A"/>
    <property type="match status" value="1"/>
</dbReference>
<dbReference type="InterPro" id="IPR048350">
    <property type="entry name" value="S-Me-THD-like_C"/>
</dbReference>
<dbReference type="Pfam" id="PF05378">
    <property type="entry name" value="Hydant_A_N"/>
    <property type="match status" value="1"/>
</dbReference>
<sequence>MGSKSEAQARYRLGVDVGGTNTDSVIIDVTRATDPSTRGVLAFYKTETTSDVTNGIETGIRTVLEAAGVDGVGPQLLSLTIGTTHFINAVVQSDVTRLSSVAVIRLAAPYTTEVPPFIDFPENLKRIMNGHTAVIKGGLQIDGRVISDLDEGELVDQATLIRAKGLKDIVLVGVYSCLDAEGKQEYKARDILRRELGKGYNIICSRDVGQVGFLERENASILNASIMTFAQLTIRGFQLAMQRLKLTCPLYLTQNDGTLITAIEAARLPVRTFSSGATNSMRGASYLSGIDLKKKGGAGKSMIVVDIGGTTTDVGVVLPSGFPRQAAAFIEVAGVRTNFSMPDVLSIGLGGGSRVRLDNKEHVTIGPDSVGHHLTRDSKVFGGDVLTATDIMVRAGASNIGDAVTVSGISDEVVQKSQNTIKRLLENAIDRMKTSPDECDVLLVGGGSIISPLKLKGVKDIIIPPFFEVANAVGAAIASIAGQVDVIEILEGKSLPETLERLKAQAIFNAVKSGADPSTTRLVEVHVLPIQYVTNQATRIVVRAIGELESSQDASSVGNIPLDAEDILSTEEEPSKDPLHLPLKQMLGSTDYSTYRPTIVGNEWILTETDLLFIMEGCGVLGTGGGGSPYSIFLTCRQLLRDGGRIRIVDHTALPDNAVTVRGVFMGSPSVMSERLRGTSHLQLASSELAKYFGISGFAATLCDEVGGGNGLQSLAMSHYYNIPALDGDLMGRAYPKLNQVLPAVYGRPNALVPCSLHDGDDNVVILTKAKNEHCVEAIMRVVATEMGSAAALCLPPFQLRDARDFGITRSHSLAWRIGRAISICRQTSNVNGVADAILKLQNGVRLFVGKVVDVVREVRVGFTWGQVRIAQLLDDEVEDHQISGELATNAQALASSTTMVIPFQNENLCAYLEDESGLRRVAASVPDLITILDSQSGSHLGTSEYTYGLRVTVIALACHPLWLSEAGLSAAGPSAFGLDHEFLSIGKYREPISVIEEYSI</sequence>
<dbReference type="InterPro" id="IPR043129">
    <property type="entry name" value="ATPase_NBD"/>
</dbReference>
<dbReference type="GO" id="GO:0016787">
    <property type="term" value="F:hydrolase activity"/>
    <property type="evidence" value="ECO:0007669"/>
    <property type="project" value="InterPro"/>
</dbReference>
<dbReference type="InterPro" id="IPR008040">
    <property type="entry name" value="Hydant_A_N"/>
</dbReference>
<name>A0A0C9XZC0_9AGAR</name>
<evidence type="ECO:0000313" key="5">
    <source>
        <dbReference type="EMBL" id="KIK03052.1"/>
    </source>
</evidence>
<reference evidence="6" key="2">
    <citation type="submission" date="2015-01" db="EMBL/GenBank/DDBJ databases">
        <title>Evolutionary Origins and Diversification of the Mycorrhizal Mutualists.</title>
        <authorList>
            <consortium name="DOE Joint Genome Institute"/>
            <consortium name="Mycorrhizal Genomics Consortium"/>
            <person name="Kohler A."/>
            <person name="Kuo A."/>
            <person name="Nagy L.G."/>
            <person name="Floudas D."/>
            <person name="Copeland A."/>
            <person name="Barry K.W."/>
            <person name="Cichocki N."/>
            <person name="Veneault-Fourrey C."/>
            <person name="LaButti K."/>
            <person name="Lindquist E.A."/>
            <person name="Lipzen A."/>
            <person name="Lundell T."/>
            <person name="Morin E."/>
            <person name="Murat C."/>
            <person name="Riley R."/>
            <person name="Ohm R."/>
            <person name="Sun H."/>
            <person name="Tunlid A."/>
            <person name="Henrissat B."/>
            <person name="Grigoriev I.V."/>
            <person name="Hibbett D.S."/>
            <person name="Martin F."/>
        </authorList>
    </citation>
    <scope>NUCLEOTIDE SEQUENCE [LARGE SCALE GENOMIC DNA]</scope>
    <source>
        <strain evidence="6">LaAM-08-1</strain>
    </source>
</reference>
<evidence type="ECO:0000313" key="6">
    <source>
        <dbReference type="Proteomes" id="UP000054477"/>
    </source>
</evidence>
<dbReference type="Pfam" id="PF20906">
    <property type="entry name" value="S-Me-THD_C"/>
    <property type="match status" value="1"/>
</dbReference>
<dbReference type="HOGENOM" id="CLU_007154_0_0_1"/>
<evidence type="ECO:0000259" key="1">
    <source>
        <dbReference type="Pfam" id="PF01968"/>
    </source>
</evidence>
<dbReference type="EMBL" id="KN838584">
    <property type="protein sequence ID" value="KIK03052.1"/>
    <property type="molecule type" value="Genomic_DNA"/>
</dbReference>
<feature type="domain" description="S-Me-THD-like C-terminal" evidence="4">
    <location>
        <begin position="772"/>
        <end position="984"/>
    </location>
</feature>
<dbReference type="Pfam" id="PF06032">
    <property type="entry name" value="S-Me-THD_N"/>
    <property type="match status" value="1"/>
</dbReference>
<dbReference type="PANTHER" id="PTHR11365">
    <property type="entry name" value="5-OXOPROLINASE RELATED"/>
    <property type="match status" value="1"/>
</dbReference>
<feature type="domain" description="Hydantoinase A/oxoprolinase" evidence="1">
    <location>
        <begin position="216"/>
        <end position="396"/>
    </location>
</feature>
<feature type="domain" description="S-Me-THD N-terminal" evidence="3">
    <location>
        <begin position="609"/>
        <end position="769"/>
    </location>
</feature>
<dbReference type="PANTHER" id="PTHR11365:SF10">
    <property type="entry name" value="HYDANTOINASE_OXOPROLINASE"/>
    <property type="match status" value="1"/>
</dbReference>
<dbReference type="InterPro" id="IPR024071">
    <property type="entry name" value="S-Me-THD_C_sf"/>
</dbReference>
<keyword evidence="6" id="KW-1185">Reference proteome</keyword>
<organism evidence="5 6">
    <name type="scientific">Laccaria amethystina LaAM-08-1</name>
    <dbReference type="NCBI Taxonomy" id="1095629"/>
    <lineage>
        <taxon>Eukaryota</taxon>
        <taxon>Fungi</taxon>
        <taxon>Dikarya</taxon>
        <taxon>Basidiomycota</taxon>
        <taxon>Agaricomycotina</taxon>
        <taxon>Agaricomycetes</taxon>
        <taxon>Agaricomycetidae</taxon>
        <taxon>Agaricales</taxon>
        <taxon>Agaricineae</taxon>
        <taxon>Hydnangiaceae</taxon>
        <taxon>Laccaria</taxon>
    </lineage>
</organism>
<evidence type="ECO:0000259" key="2">
    <source>
        <dbReference type="Pfam" id="PF05378"/>
    </source>
</evidence>
<dbReference type="AlphaFoldDB" id="A0A0C9XZC0"/>
<dbReference type="Gene3D" id="2.40.390.10">
    <property type="entry name" value="CV3147-like"/>
    <property type="match status" value="1"/>
</dbReference>
<dbReference type="STRING" id="1095629.A0A0C9XZC0"/>
<protein>
    <submittedName>
        <fullName evidence="5">Unplaced genomic scaffold K443scaffold_49, whole genome shotgun sequence</fullName>
    </submittedName>
</protein>
<evidence type="ECO:0000259" key="3">
    <source>
        <dbReference type="Pfam" id="PF06032"/>
    </source>
</evidence>
<dbReference type="InterPro" id="IPR002821">
    <property type="entry name" value="Hydantoinase_A"/>
</dbReference>
<reference evidence="5 6" key="1">
    <citation type="submission" date="2014-04" db="EMBL/GenBank/DDBJ databases">
        <authorList>
            <consortium name="DOE Joint Genome Institute"/>
            <person name="Kuo A."/>
            <person name="Kohler A."/>
            <person name="Nagy L.G."/>
            <person name="Floudas D."/>
            <person name="Copeland A."/>
            <person name="Barry K.W."/>
            <person name="Cichocki N."/>
            <person name="Veneault-Fourrey C."/>
            <person name="LaButti K."/>
            <person name="Lindquist E.A."/>
            <person name="Lipzen A."/>
            <person name="Lundell T."/>
            <person name="Morin E."/>
            <person name="Murat C."/>
            <person name="Sun H."/>
            <person name="Tunlid A."/>
            <person name="Henrissat B."/>
            <person name="Grigoriev I.V."/>
            <person name="Hibbett D.S."/>
            <person name="Martin F."/>
            <person name="Nordberg H.P."/>
            <person name="Cantor M.N."/>
            <person name="Hua S.X."/>
        </authorList>
    </citation>
    <scope>NUCLEOTIDE SEQUENCE [LARGE SCALE GENOMIC DNA]</scope>
    <source>
        <strain evidence="5 6">LaAM-08-1</strain>
    </source>
</reference>
<dbReference type="InterPro" id="IPR010318">
    <property type="entry name" value="S-Me-THD_N"/>
</dbReference>
<gene>
    <name evidence="5" type="ORF">K443DRAFT_677052</name>
</gene>
<evidence type="ECO:0000259" key="4">
    <source>
        <dbReference type="Pfam" id="PF20906"/>
    </source>
</evidence>
<dbReference type="SUPFAM" id="SSF53067">
    <property type="entry name" value="Actin-like ATPase domain"/>
    <property type="match status" value="2"/>
</dbReference>
<dbReference type="FunFam" id="3.40.1610.10:FF:000001">
    <property type="entry name" value="Hydantoinase, putative"/>
    <property type="match status" value="1"/>
</dbReference>
<accession>A0A0C9XZC0</accession>
<dbReference type="OrthoDB" id="5404895at2759"/>